<accession>A0A0B7MJ25</accession>
<evidence type="ECO:0000313" key="2">
    <source>
        <dbReference type="Proteomes" id="UP000203896"/>
    </source>
</evidence>
<name>A0A0B7MJ25_9CAUD</name>
<reference evidence="1 2" key="1">
    <citation type="submission" date="2012-08" db="EMBL/GenBank/DDBJ databases">
        <title>Selection and characterization of a candidate therapeutic bacteriophage that lyses the German Escherichia coli O104:H4 outbreak strain.</title>
        <authorList>
            <person name="Merabishvilli M."/>
            <person name="De Vos D."/>
            <person name="Verbeken G."/>
            <person name="Kropinski A."/>
            <person name="Vandenheuvel D."/>
            <person name="Lavigne R."/>
            <person name="Wattiau P."/>
            <person name="Mast J."/>
            <person name="Ragimbeau C."/>
            <person name="Mossong J."/>
            <person name="Scheres J."/>
            <person name="Chanishvili N."/>
            <person name="Vaneechoutte M."/>
            <person name="Pirnay J.P."/>
        </authorList>
    </citation>
    <scope>NUCLEOTIDE SEQUENCE [LARGE SCALE GENOMIC DNA]</scope>
</reference>
<dbReference type="Proteomes" id="UP000203896">
    <property type="component" value="Segment"/>
</dbReference>
<proteinExistence type="predicted"/>
<organism evidence="1 2">
    <name type="scientific">Enterobacteria phage GEC-3S</name>
    <dbReference type="NCBI Taxonomy" id="1222338"/>
    <lineage>
        <taxon>Viruses</taxon>
        <taxon>Duplodnaviria</taxon>
        <taxon>Heunggongvirae</taxon>
        <taxon>Uroviricota</taxon>
        <taxon>Caudoviricetes</taxon>
        <taxon>Pantevenvirales</taxon>
        <taxon>Straboviridae</taxon>
        <taxon>Krischvirus</taxon>
        <taxon>Krischvirus gec3s</taxon>
    </lineage>
</organism>
<sequence length="175" mass="20072">MEWEVGKTYKIECEASKAELTKFSSSINRCIVDLLAGRPFRVEDIDDDGDVREITIIGSGYDSMTLKESPIGCSGVWFWSGERRFFTEVTIEPKIPESEEKEEDLTLERLGLLMEAYDIQLIDKMGLHNSIAKITTLEGIKSVLDGMPSRIGDIREYKQTRDRMIQLESRIKNER</sequence>
<dbReference type="KEGG" id="vg:23301098"/>
<evidence type="ECO:0000313" key="1">
    <source>
        <dbReference type="EMBL" id="CEO90654.1"/>
    </source>
</evidence>
<gene>
    <name evidence="1" type="ORF">BN201_0051</name>
</gene>
<keyword evidence="2" id="KW-1185">Reference proteome</keyword>
<protein>
    <submittedName>
        <fullName evidence="1">Uncharacterized protein</fullName>
    </submittedName>
</protein>
<dbReference type="GeneID" id="23301098"/>
<dbReference type="EMBL" id="HE978309">
    <property type="protein sequence ID" value="CEO90654.1"/>
    <property type="molecule type" value="Genomic_DNA"/>
</dbReference>
<dbReference type="RefSeq" id="YP_009118734.1">
    <property type="nucleotide sequence ID" value="NC_025425.1"/>
</dbReference>